<dbReference type="InterPro" id="IPR011833">
    <property type="entry name" value="Glycg_phsphrylas"/>
</dbReference>
<reference evidence="14 15" key="1">
    <citation type="submission" date="2019-03" db="EMBL/GenBank/DDBJ databases">
        <title>Genomic Encyclopedia of Type Strains, Phase IV (KMG-IV): sequencing the most valuable type-strain genomes for metagenomic binning, comparative biology and taxonomic classification.</title>
        <authorList>
            <person name="Goeker M."/>
        </authorList>
    </citation>
    <scope>NUCLEOTIDE SEQUENCE [LARGE SCALE GENOMIC DNA]</scope>
    <source>
        <strain evidence="14 15">DSM 1709</strain>
    </source>
</reference>
<sequence length="829" mass="91357">MPATGPVFAQPLQTAMNTSTAALTAPDRFEAQVDRHLLSTVGVAPADASHSDIMHAVAQVAREALSRRWVASDATDRKARARRVCYLSMEFLIGRTLGNALAALGMEGEAAAAARQHAASFEDVAGAELDAALGNGGLGRLAACFLDSMATLGLPSFGYGIRYEYGMFAQAIAGGRQVEHPDPWVEDGTPWEFPRQAVAYPVRFGGWVEHPESPAAAPVWRHAGQVSAKAYDMVIPGHGTERVSTLRLWKAVAPAQIDLHAFNSGDYQRAAEYKNQFENISWVLYPNDSTPAGRELRLRQEYFFTSASIQDIVARHLAEHGRLDNLAEQVAIHLNDTHPAIGVAELMRLLVDEQRLPWAEAWALTRQVFSYTNHTLMPEALETWPVALIQHVLPRHLEIIFRINHEFLVTAAKARPGDDAFLRRLSLIDESGERRVRMAHLAVVGSHKVNGVSALHSRLLVETIFADFAALWPERFINITNGVTPRRWLAQANPGLAGLLDRTIGDGWRLHLEQLSKLAPHAADAAFRREFLAVKHANKVRLADHIRTATRVVVDPDSLFDVQVKRIHEYKRQLLNVLQIVARYQAMLAEPDRDWVPRTAIFAGKAASSYAMAKNIIRLINDVGAVVNHDSRLRGRLKVVFVPNYGVSVAEVIMPGADVSEQISTAGTEASGTGNMKLAMNGALTVGTDDGANIEIRENVGDDNIFIFGLKTPEVEATRAAGYQPLRIYESNPKLKAVLDAIAGGTFSPEEPARYRGLVDSLLWGGDHYLLLADFDAYCEAQARVDALYRDRDAWARKAIANVAGMGMFSSDRTIAEYAREVWRLPTDR</sequence>
<keyword evidence="6" id="KW-0021">Allosteric enzyme</keyword>
<dbReference type="FunFam" id="3.40.50.2000:FF:000153">
    <property type="entry name" value="Alpha-1,4 glucan phosphorylase"/>
    <property type="match status" value="1"/>
</dbReference>
<dbReference type="GO" id="GO:0030170">
    <property type="term" value="F:pyridoxal phosphate binding"/>
    <property type="evidence" value="ECO:0007669"/>
    <property type="project" value="InterPro"/>
</dbReference>
<dbReference type="PANTHER" id="PTHR11468">
    <property type="entry name" value="GLYCOGEN PHOSPHORYLASE"/>
    <property type="match status" value="1"/>
</dbReference>
<name>A0A4R2ME75_RUBGE</name>
<evidence type="ECO:0000256" key="1">
    <source>
        <dbReference type="ARBA" id="ARBA00001275"/>
    </source>
</evidence>
<evidence type="ECO:0000256" key="3">
    <source>
        <dbReference type="ARBA" id="ARBA00004496"/>
    </source>
</evidence>
<evidence type="ECO:0000256" key="13">
    <source>
        <dbReference type="RuleBase" id="RU000587"/>
    </source>
</evidence>
<evidence type="ECO:0000313" key="14">
    <source>
        <dbReference type="EMBL" id="TCP04691.1"/>
    </source>
</evidence>
<dbReference type="FunFam" id="3.40.50.2000:FF:000003">
    <property type="entry name" value="Alpha-1,4 glucan phosphorylase"/>
    <property type="match status" value="1"/>
</dbReference>
<evidence type="ECO:0000256" key="4">
    <source>
        <dbReference type="ARBA" id="ARBA00006047"/>
    </source>
</evidence>
<evidence type="ECO:0000313" key="15">
    <source>
        <dbReference type="Proteomes" id="UP000295106"/>
    </source>
</evidence>
<evidence type="ECO:0000256" key="6">
    <source>
        <dbReference type="ARBA" id="ARBA00022533"/>
    </source>
</evidence>
<comment type="catalytic activity">
    <reaction evidence="1 13">
        <text>[(1-&gt;4)-alpha-D-glucosyl](n) + phosphate = [(1-&gt;4)-alpha-D-glucosyl](n-1) + alpha-D-glucose 1-phosphate</text>
        <dbReference type="Rhea" id="RHEA:41732"/>
        <dbReference type="Rhea" id="RHEA-COMP:9584"/>
        <dbReference type="Rhea" id="RHEA-COMP:9586"/>
        <dbReference type="ChEBI" id="CHEBI:15444"/>
        <dbReference type="ChEBI" id="CHEBI:43474"/>
        <dbReference type="ChEBI" id="CHEBI:58601"/>
        <dbReference type="EC" id="2.4.1.1"/>
    </reaction>
</comment>
<comment type="caution">
    <text evidence="14">The sequence shown here is derived from an EMBL/GenBank/DDBJ whole genome shotgun (WGS) entry which is preliminary data.</text>
</comment>
<evidence type="ECO:0000256" key="10">
    <source>
        <dbReference type="ARBA" id="ARBA00023277"/>
    </source>
</evidence>
<dbReference type="PANTHER" id="PTHR11468:SF3">
    <property type="entry name" value="GLYCOGEN PHOSPHORYLASE, LIVER FORM"/>
    <property type="match status" value="1"/>
</dbReference>
<evidence type="ECO:0000256" key="9">
    <source>
        <dbReference type="ARBA" id="ARBA00022898"/>
    </source>
</evidence>
<dbReference type="GO" id="GO:0005980">
    <property type="term" value="P:glycogen catabolic process"/>
    <property type="evidence" value="ECO:0007669"/>
    <property type="project" value="UniProtKB-ARBA"/>
</dbReference>
<dbReference type="NCBIfam" id="TIGR02093">
    <property type="entry name" value="P_ylase"/>
    <property type="match status" value="1"/>
</dbReference>
<keyword evidence="9 12" id="KW-0663">Pyridoxal phosphate</keyword>
<dbReference type="Gene3D" id="3.40.50.2000">
    <property type="entry name" value="Glycogen Phosphorylase B"/>
    <property type="match status" value="2"/>
</dbReference>
<dbReference type="InterPro" id="IPR035090">
    <property type="entry name" value="Pyridoxal_P_attach_site"/>
</dbReference>
<keyword evidence="7 13" id="KW-0328">Glycosyltransferase</keyword>
<dbReference type="EC" id="2.4.1.1" evidence="13"/>
<dbReference type="Proteomes" id="UP000295106">
    <property type="component" value="Unassembled WGS sequence"/>
</dbReference>
<keyword evidence="10 13" id="KW-0119">Carbohydrate metabolism</keyword>
<organism evidence="14 15">
    <name type="scientific">Rubrivivax gelatinosus</name>
    <name type="common">Rhodocyclus gelatinosus</name>
    <name type="synonym">Rhodopseudomonas gelatinosa</name>
    <dbReference type="NCBI Taxonomy" id="28068"/>
    <lineage>
        <taxon>Bacteria</taxon>
        <taxon>Pseudomonadati</taxon>
        <taxon>Pseudomonadota</taxon>
        <taxon>Betaproteobacteria</taxon>
        <taxon>Burkholderiales</taxon>
        <taxon>Sphaerotilaceae</taxon>
        <taxon>Rubrivivax</taxon>
    </lineage>
</organism>
<comment type="cofactor">
    <cofactor evidence="2 13">
        <name>pyridoxal 5'-phosphate</name>
        <dbReference type="ChEBI" id="CHEBI:597326"/>
    </cofactor>
</comment>
<dbReference type="CDD" id="cd04300">
    <property type="entry name" value="GT35_Glycogen_Phosphorylase"/>
    <property type="match status" value="1"/>
</dbReference>
<dbReference type="Pfam" id="PF00343">
    <property type="entry name" value="Phosphorylase"/>
    <property type="match status" value="1"/>
</dbReference>
<dbReference type="InterPro" id="IPR000811">
    <property type="entry name" value="Glyco_trans_35"/>
</dbReference>
<gene>
    <name evidence="14" type="ORF">EV684_102455</name>
</gene>
<comment type="function">
    <text evidence="11">Phosphorylase is an important allosteric enzyme in carbohydrate metabolism. Enzymes from different sources differ in their regulatory mechanisms and in their natural substrates. However, all known phosphorylases share catalytic and structural properties.</text>
</comment>
<keyword evidence="5" id="KW-0963">Cytoplasm</keyword>
<comment type="similarity">
    <text evidence="4 13">Belongs to the glycogen phosphorylase family.</text>
</comment>
<evidence type="ECO:0000256" key="5">
    <source>
        <dbReference type="ARBA" id="ARBA00022490"/>
    </source>
</evidence>
<dbReference type="GO" id="GO:0008184">
    <property type="term" value="F:glycogen phosphorylase activity"/>
    <property type="evidence" value="ECO:0007669"/>
    <property type="project" value="InterPro"/>
</dbReference>
<evidence type="ECO:0000256" key="7">
    <source>
        <dbReference type="ARBA" id="ARBA00022676"/>
    </source>
</evidence>
<comment type="subcellular location">
    <subcellularLocation>
        <location evidence="3">Cytoplasm</location>
    </subcellularLocation>
</comment>
<evidence type="ECO:0000256" key="2">
    <source>
        <dbReference type="ARBA" id="ARBA00001933"/>
    </source>
</evidence>
<evidence type="ECO:0000256" key="11">
    <source>
        <dbReference type="ARBA" id="ARBA00025174"/>
    </source>
</evidence>
<evidence type="ECO:0000256" key="8">
    <source>
        <dbReference type="ARBA" id="ARBA00022679"/>
    </source>
</evidence>
<dbReference type="PIRSF" id="PIRSF000460">
    <property type="entry name" value="Pprylas_GlgP"/>
    <property type="match status" value="1"/>
</dbReference>
<keyword evidence="8 13" id="KW-0808">Transferase</keyword>
<dbReference type="SUPFAM" id="SSF53756">
    <property type="entry name" value="UDP-Glycosyltransferase/glycogen phosphorylase"/>
    <property type="match status" value="1"/>
</dbReference>
<proteinExistence type="inferred from homology"/>
<protein>
    <recommendedName>
        <fullName evidence="13">Alpha-1,4 glucan phosphorylase</fullName>
        <ecNumber evidence="13">2.4.1.1</ecNumber>
    </recommendedName>
</protein>
<dbReference type="EMBL" id="SLXD01000002">
    <property type="protein sequence ID" value="TCP04691.1"/>
    <property type="molecule type" value="Genomic_DNA"/>
</dbReference>
<dbReference type="GO" id="GO:0005737">
    <property type="term" value="C:cytoplasm"/>
    <property type="evidence" value="ECO:0007669"/>
    <property type="project" value="UniProtKB-SubCell"/>
</dbReference>
<comment type="function">
    <text evidence="13">Allosteric enzyme that catalyzes the rate-limiting step in glycogen catabolism, the phosphorolytic cleavage of glycogen to produce glucose-1-phosphate, and plays a central role in maintaining cellular and organismal glucose homeostasis.</text>
</comment>
<dbReference type="AlphaFoldDB" id="A0A4R2ME75"/>
<feature type="modified residue" description="N6-(pyridoxal phosphate)lysine" evidence="12">
    <location>
        <position position="677"/>
    </location>
</feature>
<evidence type="ECO:0000256" key="12">
    <source>
        <dbReference type="PIRSR" id="PIRSR000460-1"/>
    </source>
</evidence>
<dbReference type="PROSITE" id="PS00102">
    <property type="entry name" value="PHOSPHORYLASE"/>
    <property type="match status" value="1"/>
</dbReference>
<accession>A0A4R2ME75</accession>